<gene>
    <name evidence="5" type="ORF">HMPREF0045_00085</name>
</gene>
<evidence type="ECO:0000259" key="4">
    <source>
        <dbReference type="PROSITE" id="PS51206"/>
    </source>
</evidence>
<evidence type="ECO:0000313" key="5">
    <source>
        <dbReference type="EMBL" id="EHM89420.1"/>
    </source>
</evidence>
<dbReference type="InterPro" id="IPR045455">
    <property type="entry name" value="NrS-1_pol-like_helicase"/>
</dbReference>
<feature type="compositionally biased region" description="Basic and acidic residues" evidence="3">
    <location>
        <begin position="589"/>
        <end position="600"/>
    </location>
</feature>
<dbReference type="SUPFAM" id="SSF52540">
    <property type="entry name" value="P-loop containing nucleoside triphosphate hydrolases"/>
    <property type="match status" value="1"/>
</dbReference>
<feature type="domain" description="SF3 helicase" evidence="4">
    <location>
        <begin position="242"/>
        <end position="398"/>
    </location>
</feature>
<dbReference type="STRING" id="435830.HMPREF0045_00085"/>
<evidence type="ECO:0000256" key="1">
    <source>
        <dbReference type="ARBA" id="ARBA00022741"/>
    </source>
</evidence>
<dbReference type="GO" id="GO:0005524">
    <property type="term" value="F:ATP binding"/>
    <property type="evidence" value="ECO:0007669"/>
    <property type="project" value="UniProtKB-KW"/>
</dbReference>
<dbReference type="AlphaFoldDB" id="G9PDK2"/>
<dbReference type="RefSeq" id="WP_005984442.1">
    <property type="nucleotide sequence ID" value="NZ_JH470338.1"/>
</dbReference>
<reference evidence="5 6" key="1">
    <citation type="submission" date="2011-10" db="EMBL/GenBank/DDBJ databases">
        <title>The Genome Sequence of Actinomyces graevenitzii C83.</title>
        <authorList>
            <consortium name="The Broad Institute Genome Sequencing Platform"/>
            <consortium name="The Broad Institute Genome Sequencing Center for Infectious Disease"/>
            <person name="Earl A."/>
            <person name="Ward D."/>
            <person name="Feldgarden M."/>
            <person name="Gevers D."/>
            <person name="Sibley C.D."/>
            <person name="Field T.R."/>
            <person name="Grinwis M."/>
            <person name="Eshaghurshan C.S."/>
            <person name="Surette M.G."/>
            <person name="Young S.K."/>
            <person name="Zeng Q."/>
            <person name="Gargeya S."/>
            <person name="Fitzgerald M."/>
            <person name="Haas B."/>
            <person name="Abouelleil A."/>
            <person name="Alvarado L."/>
            <person name="Arachchi H.M."/>
            <person name="Berlin A."/>
            <person name="Brown A."/>
            <person name="Chapman S.B."/>
            <person name="Chen Z."/>
            <person name="Dunbar C."/>
            <person name="Freedman E."/>
            <person name="Gearin G."/>
            <person name="Goldberg J."/>
            <person name="Griggs A."/>
            <person name="Gujja S."/>
            <person name="Heiman D."/>
            <person name="Howarth C."/>
            <person name="Larson L."/>
            <person name="Lui A."/>
            <person name="MacDonald P.J.P."/>
            <person name="Montmayeur A."/>
            <person name="Murphy C."/>
            <person name="Neiman D."/>
            <person name="Pearson M."/>
            <person name="Priest M."/>
            <person name="Roberts A."/>
            <person name="Saif S."/>
            <person name="Shea T."/>
            <person name="Shenoy N."/>
            <person name="Sisk P."/>
            <person name="Stolte C."/>
            <person name="Sykes S."/>
            <person name="Wortman J."/>
            <person name="Nusbaum C."/>
            <person name="Birren B."/>
        </authorList>
    </citation>
    <scope>NUCLEOTIDE SEQUENCE [LARGE SCALE GENOMIC DNA]</scope>
    <source>
        <strain evidence="5 6">C83</strain>
    </source>
</reference>
<proteinExistence type="predicted"/>
<feature type="region of interest" description="Disordered" evidence="3">
    <location>
        <begin position="565"/>
        <end position="600"/>
    </location>
</feature>
<dbReference type="Pfam" id="PF03288">
    <property type="entry name" value="Pox_D5"/>
    <property type="match status" value="1"/>
</dbReference>
<accession>G9PDK2</accession>
<dbReference type="Proteomes" id="UP000003822">
    <property type="component" value="Unassembled WGS sequence"/>
</dbReference>
<feature type="compositionally biased region" description="Polar residues" evidence="3">
    <location>
        <begin position="579"/>
        <end position="588"/>
    </location>
</feature>
<dbReference type="SMART" id="SM00885">
    <property type="entry name" value="D5_N"/>
    <property type="match status" value="1"/>
</dbReference>
<organism evidence="5 6">
    <name type="scientific">Actinomyces graevenitzii C83</name>
    <dbReference type="NCBI Taxonomy" id="435830"/>
    <lineage>
        <taxon>Bacteria</taxon>
        <taxon>Bacillati</taxon>
        <taxon>Actinomycetota</taxon>
        <taxon>Actinomycetes</taxon>
        <taxon>Actinomycetales</taxon>
        <taxon>Actinomycetaceae</taxon>
        <taxon>Actinomyces</taxon>
    </lineage>
</organism>
<dbReference type="HOGENOM" id="CLU_018483_3_1_11"/>
<evidence type="ECO:0000313" key="6">
    <source>
        <dbReference type="Proteomes" id="UP000003822"/>
    </source>
</evidence>
<evidence type="ECO:0000256" key="3">
    <source>
        <dbReference type="SAM" id="MobiDB-lite"/>
    </source>
</evidence>
<dbReference type="Pfam" id="PF08706">
    <property type="entry name" value="D5_N"/>
    <property type="match status" value="1"/>
</dbReference>
<protein>
    <recommendedName>
        <fullName evidence="4">SF3 helicase domain-containing protein</fullName>
    </recommendedName>
</protein>
<dbReference type="Pfam" id="PF19263">
    <property type="entry name" value="DUF5906"/>
    <property type="match status" value="1"/>
</dbReference>
<dbReference type="eggNOG" id="COG3378">
    <property type="taxonomic scope" value="Bacteria"/>
</dbReference>
<evidence type="ECO:0000256" key="2">
    <source>
        <dbReference type="ARBA" id="ARBA00022840"/>
    </source>
</evidence>
<sequence>MGIKNHPGTPKESTEAISSVDTHSTTSLVSGTALPTINQLISEEVAIFLAPKKQSTYCPADAERFLLNQINKRLLGENERNGLRGGLAHRPLKVLPPSTIATCILHRELKHTGLIGKSRATAELVTYEDAGPDEGLYVPAEDRIRRLARQYHYTISSKDLNAVVECVRDSAQLLSESEDGDVVALANGLFHLDSKELRPFSPDVVLRSKASVAFREDATTCPVIDGWSIDEWIRELANNDPQVEQLFWEIIAALFRPEHPFQKAALLYSPTGSNGKGTFLELLRHLVGVDRVATLSISDFGEQFLPEALCSAFAVLSDENEVGDFLRKAGAFKAWVTHDWIRINVKYGPARSVKGRGLCVFCVNELPSSKDKSESLYRRFVAIPFLKRYVGADENTAIKNDYVKRPEVLEYVAHKALMMPWFDTFIEPAVCKELLGQIRVENDPVLQFAEEFLVQFKWDLLPWKFSFRLYSAWMRKEVPSGHPVGIREFTKRMTDYVDKNPSCGWFVPRGADGNQKAMSTRNRIVGDEPLAVEYDLSDWIDLQPVGGSMRKIGIPHNIPINARGLMRAGTSPNDDEDSYSSFDPFQSTNEKEDMNHVESR</sequence>
<dbReference type="InterPro" id="IPR006500">
    <property type="entry name" value="Helicase_put_C_phage/plasmid"/>
</dbReference>
<feature type="compositionally biased region" description="Polar residues" evidence="3">
    <location>
        <begin position="15"/>
        <end position="25"/>
    </location>
</feature>
<keyword evidence="2" id="KW-0067">ATP-binding</keyword>
<dbReference type="NCBIfam" id="TIGR01613">
    <property type="entry name" value="primase_Cterm"/>
    <property type="match status" value="1"/>
</dbReference>
<name>G9PDK2_9ACTO</name>
<dbReference type="InterPro" id="IPR014818">
    <property type="entry name" value="Phage/plasmid_primase_P4_C"/>
</dbReference>
<feature type="region of interest" description="Disordered" evidence="3">
    <location>
        <begin position="1"/>
        <end position="25"/>
    </location>
</feature>
<dbReference type="InterPro" id="IPR004968">
    <property type="entry name" value="DNA_primase/NTPase_C"/>
</dbReference>
<dbReference type="PROSITE" id="PS51206">
    <property type="entry name" value="SF3_HELICASE_1"/>
    <property type="match status" value="1"/>
</dbReference>
<dbReference type="OrthoDB" id="9763644at2"/>
<dbReference type="PATRIC" id="fig|435830.3.peg.76"/>
<dbReference type="EMBL" id="ACRN01000001">
    <property type="protein sequence ID" value="EHM89420.1"/>
    <property type="molecule type" value="Genomic_DNA"/>
</dbReference>
<dbReference type="Gene3D" id="3.40.50.300">
    <property type="entry name" value="P-loop containing nucleotide triphosphate hydrolases"/>
    <property type="match status" value="1"/>
</dbReference>
<keyword evidence="1" id="KW-0547">Nucleotide-binding</keyword>
<dbReference type="InterPro" id="IPR014015">
    <property type="entry name" value="Helicase_SF3_DNA-vir"/>
</dbReference>
<comment type="caution">
    <text evidence="5">The sequence shown here is derived from an EMBL/GenBank/DDBJ whole genome shotgun (WGS) entry which is preliminary data.</text>
</comment>
<dbReference type="InterPro" id="IPR027417">
    <property type="entry name" value="P-loop_NTPase"/>
</dbReference>
<keyword evidence="6" id="KW-1185">Reference proteome</keyword>